<keyword evidence="10" id="KW-0934">Plastid</keyword>
<keyword evidence="10" id="KW-0150">Chloroplast</keyword>
<keyword evidence="4 7" id="KW-0689">Ribosomal protein</keyword>
<dbReference type="GO" id="GO:0006412">
    <property type="term" value="P:translation"/>
    <property type="evidence" value="ECO:0007669"/>
    <property type="project" value="InterPro"/>
</dbReference>
<dbReference type="HAMAP" id="MF_00382">
    <property type="entry name" value="Ribosomal_bL20"/>
    <property type="match status" value="1"/>
</dbReference>
<evidence type="ECO:0000256" key="8">
    <source>
        <dbReference type="RuleBase" id="RU000561"/>
    </source>
</evidence>
<evidence type="ECO:0000256" key="9">
    <source>
        <dbReference type="RuleBase" id="RU004311"/>
    </source>
</evidence>
<dbReference type="GO" id="GO:1990904">
    <property type="term" value="C:ribonucleoprotein complex"/>
    <property type="evidence" value="ECO:0007669"/>
    <property type="project" value="UniProtKB-KW"/>
</dbReference>
<accession>A0A097KM33</accession>
<dbReference type="Gene3D" id="6.10.160.10">
    <property type="match status" value="1"/>
</dbReference>
<organism evidence="10">
    <name type="scientific">Lobosphaera incisa</name>
    <dbReference type="NCBI Taxonomy" id="312850"/>
    <lineage>
        <taxon>Eukaryota</taxon>
        <taxon>Viridiplantae</taxon>
        <taxon>Chlorophyta</taxon>
        <taxon>core chlorophytes</taxon>
        <taxon>Trebouxiophyceae</taxon>
        <taxon>Trebouxiales</taxon>
        <taxon>Trebouxiaceae</taxon>
        <taxon>Lobosphaera</taxon>
    </lineage>
</organism>
<evidence type="ECO:0000256" key="4">
    <source>
        <dbReference type="ARBA" id="ARBA00022980"/>
    </source>
</evidence>
<sequence length="118" mass="13861">MTRVKRGNIARKRRKKILKMTQGFRGSSSTLFRTANQRNIKALSYSYRDRNKRKRDFRALWITRMNAAVRTYGISYNQFINGLKKSNMFLNRKILAQLAVRDRAAFQQLIQSTLSNLG</sequence>
<keyword evidence="3 7" id="KW-0694">RNA-binding</keyword>
<dbReference type="SUPFAM" id="SSF74731">
    <property type="entry name" value="Ribosomal protein L20"/>
    <property type="match status" value="1"/>
</dbReference>
<evidence type="ECO:0000313" key="10">
    <source>
        <dbReference type="EMBL" id="AIT94256.1"/>
    </source>
</evidence>
<reference evidence="10" key="1">
    <citation type="journal article" date="2014" name="BMC Evol. Biol.">
        <title>Chloroplast phylogenomic analysis resolves deep-level relationships within the green algal class Trebouxiophyceae.</title>
        <authorList>
            <person name="Lemieux C."/>
            <person name="Otis C."/>
            <person name="Turmel M."/>
        </authorList>
    </citation>
    <scope>NUCLEOTIDE SEQUENCE</scope>
</reference>
<comment type="subcellular location">
    <subcellularLocation>
        <location evidence="7">Plastid</location>
        <location evidence="7">Chloroplast</location>
    </subcellularLocation>
</comment>
<dbReference type="GO" id="GO:0003735">
    <property type="term" value="F:structural constituent of ribosome"/>
    <property type="evidence" value="ECO:0007669"/>
    <property type="project" value="InterPro"/>
</dbReference>
<dbReference type="GeneID" id="22159469"/>
<comment type="function">
    <text evidence="7 9">Binds directly to 23S ribosomal RNA and is necessary for the in vitro assembly process of the 50S ribosomal subunit. It is not involved in the protein synthesizing functions of that subunit.</text>
</comment>
<dbReference type="InterPro" id="IPR035566">
    <property type="entry name" value="Ribosomal_protein_bL20_C"/>
</dbReference>
<dbReference type="AlphaFoldDB" id="A0A097KM33"/>
<dbReference type="GO" id="GO:0009507">
    <property type="term" value="C:chloroplast"/>
    <property type="evidence" value="ECO:0007669"/>
    <property type="project" value="UniProtKB-SubCell"/>
</dbReference>
<dbReference type="PANTHER" id="PTHR10986">
    <property type="entry name" value="39S RIBOSOMAL PROTEIN L20"/>
    <property type="match status" value="1"/>
</dbReference>
<dbReference type="NCBIfam" id="TIGR01032">
    <property type="entry name" value="rplT_bact"/>
    <property type="match status" value="1"/>
</dbReference>
<dbReference type="PROSITE" id="PS00937">
    <property type="entry name" value="RIBOSOMAL_L20"/>
    <property type="match status" value="1"/>
</dbReference>
<dbReference type="EMBL" id="KM462871">
    <property type="protein sequence ID" value="AIT94256.1"/>
    <property type="molecule type" value="Genomic_DNA"/>
</dbReference>
<geneLocation type="chloroplast" evidence="10"/>
<dbReference type="CDD" id="cd07026">
    <property type="entry name" value="Ribosomal_L20"/>
    <property type="match status" value="1"/>
</dbReference>
<comment type="similarity">
    <text evidence="1 7 8">Belongs to the bacterial ribosomal protein bL20 family.</text>
</comment>
<name>A0A097KM33_9CHLO</name>
<proteinExistence type="inferred from homology"/>
<dbReference type="Gene3D" id="1.10.1900.20">
    <property type="entry name" value="Ribosomal protein L20"/>
    <property type="match status" value="1"/>
</dbReference>
<evidence type="ECO:0000256" key="5">
    <source>
        <dbReference type="ARBA" id="ARBA00023274"/>
    </source>
</evidence>
<keyword evidence="5 7" id="KW-0687">Ribonucleoprotein</keyword>
<evidence type="ECO:0000256" key="6">
    <source>
        <dbReference type="ARBA" id="ARBA00035295"/>
    </source>
</evidence>
<dbReference type="Pfam" id="PF00453">
    <property type="entry name" value="Ribosomal_L20"/>
    <property type="match status" value="1"/>
</dbReference>
<protein>
    <recommendedName>
        <fullName evidence="6 7">Large ribosomal subunit protein bL20c</fullName>
    </recommendedName>
</protein>
<gene>
    <name evidence="7 10" type="primary">rpl20</name>
</gene>
<dbReference type="InterPro" id="IPR005813">
    <property type="entry name" value="Ribosomal_bL20"/>
</dbReference>
<dbReference type="GO" id="GO:0019843">
    <property type="term" value="F:rRNA binding"/>
    <property type="evidence" value="ECO:0007669"/>
    <property type="project" value="UniProtKB-UniRule"/>
</dbReference>
<evidence type="ECO:0000256" key="2">
    <source>
        <dbReference type="ARBA" id="ARBA00022730"/>
    </source>
</evidence>
<keyword evidence="2 7" id="KW-0699">rRNA-binding</keyword>
<dbReference type="GO" id="GO:0005840">
    <property type="term" value="C:ribosome"/>
    <property type="evidence" value="ECO:0007669"/>
    <property type="project" value="UniProtKB-KW"/>
</dbReference>
<evidence type="ECO:0000256" key="7">
    <source>
        <dbReference type="HAMAP-Rule" id="MF_00382"/>
    </source>
</evidence>
<dbReference type="GO" id="GO:0000027">
    <property type="term" value="P:ribosomal large subunit assembly"/>
    <property type="evidence" value="ECO:0007669"/>
    <property type="project" value="UniProtKB-UniRule"/>
</dbReference>
<dbReference type="InterPro" id="IPR049946">
    <property type="entry name" value="RIBOSOMAL_L20_CS"/>
</dbReference>
<evidence type="ECO:0000256" key="3">
    <source>
        <dbReference type="ARBA" id="ARBA00022884"/>
    </source>
</evidence>
<evidence type="ECO:0000256" key="1">
    <source>
        <dbReference type="ARBA" id="ARBA00007698"/>
    </source>
</evidence>
<dbReference type="RefSeq" id="YP_009105543.1">
    <property type="nucleotide sequence ID" value="NC_025533.1"/>
</dbReference>
<dbReference type="FunFam" id="1.10.1900.20:FF:000001">
    <property type="entry name" value="50S ribosomal protein L20"/>
    <property type="match status" value="1"/>
</dbReference>
<dbReference type="PRINTS" id="PR00062">
    <property type="entry name" value="RIBOSOMALL20"/>
</dbReference>